<evidence type="ECO:0000313" key="6">
    <source>
        <dbReference type="Proteomes" id="UP000075666"/>
    </source>
</evidence>
<dbReference type="PATRIC" id="fig|46224.3.peg.2019"/>
<dbReference type="InterPro" id="IPR009057">
    <property type="entry name" value="Homeodomain-like_sf"/>
</dbReference>
<dbReference type="PANTHER" id="PTHR33744">
    <property type="entry name" value="CARBOHYDRATE DIACID REGULATOR"/>
    <property type="match status" value="1"/>
</dbReference>
<evidence type="ECO:0000259" key="3">
    <source>
        <dbReference type="Pfam" id="PF13556"/>
    </source>
</evidence>
<dbReference type="EMBL" id="LQYN01000028">
    <property type="protein sequence ID" value="KYD08856.1"/>
    <property type="molecule type" value="Genomic_DNA"/>
</dbReference>
<keyword evidence="6" id="KW-1185">Reference proteome</keyword>
<dbReference type="Gene3D" id="1.10.10.2840">
    <property type="entry name" value="PucR C-terminal helix-turn-helix domain"/>
    <property type="match status" value="1"/>
</dbReference>
<dbReference type="InterPro" id="IPR042070">
    <property type="entry name" value="PucR_C-HTH_sf"/>
</dbReference>
<dbReference type="Pfam" id="PF17853">
    <property type="entry name" value="GGDEF_2"/>
    <property type="match status" value="1"/>
</dbReference>
<sequence>MLQANLAKKIIQEVRKLINEEIVIMDTNGYIIASTNKKRSGFFHEGAFHTVHKKDRLIITKEDETQLKGVKAGINLPIFFGQNVVGVIGITGNPDEVLPYAELLRKMTELLIQENFYKEEMNRQNRAIEAFIFDWLELREWDSSFHNRADLLGINLTVPRQVIMVKVKTQTNMINFTPKWLTIEKKNDLFIHWGNDRLLLLLEAADSMDKNKLKKNLYDWKIKLEQNTNCLLTFGIGQIVQPKELKKSFLKAERALHSITGDQWVAFDDELTLEMILEDVRRETKKEFIQRTIAPLLHDSELLHTLRTLFEYNQSLKETAEQLHIHINTLHYRIKKIEELTKLNPKIIKDQTILYLSIQILDQYTN</sequence>
<evidence type="ECO:0000259" key="2">
    <source>
        <dbReference type="Pfam" id="PF05651"/>
    </source>
</evidence>
<dbReference type="InterPro" id="IPR051448">
    <property type="entry name" value="CdaR-like_regulators"/>
</dbReference>
<evidence type="ECO:0000313" key="5">
    <source>
        <dbReference type="EMBL" id="KYD08856.1"/>
    </source>
</evidence>
<proteinExistence type="inferred from homology"/>
<feature type="domain" description="CdaR GGDEF-like" evidence="4">
    <location>
        <begin position="142"/>
        <end position="257"/>
    </location>
</feature>
<dbReference type="SUPFAM" id="SSF46689">
    <property type="entry name" value="Homeodomain-like"/>
    <property type="match status" value="1"/>
</dbReference>
<dbReference type="InterPro" id="IPR008599">
    <property type="entry name" value="Diacid_rec"/>
</dbReference>
<gene>
    <name evidence="5" type="ORF">B4102_1863</name>
</gene>
<evidence type="ECO:0008006" key="7">
    <source>
        <dbReference type="Google" id="ProtNLM"/>
    </source>
</evidence>
<organism evidence="5 6">
    <name type="scientific">Heyndrickxia sporothermodurans</name>
    <dbReference type="NCBI Taxonomy" id="46224"/>
    <lineage>
        <taxon>Bacteria</taxon>
        <taxon>Bacillati</taxon>
        <taxon>Bacillota</taxon>
        <taxon>Bacilli</taxon>
        <taxon>Bacillales</taxon>
        <taxon>Bacillaceae</taxon>
        <taxon>Heyndrickxia</taxon>
    </lineage>
</organism>
<accession>A0A150LA34</accession>
<dbReference type="InterPro" id="IPR025736">
    <property type="entry name" value="PucR_C-HTH_dom"/>
</dbReference>
<dbReference type="OrthoDB" id="9792148at2"/>
<evidence type="ECO:0000259" key="4">
    <source>
        <dbReference type="Pfam" id="PF17853"/>
    </source>
</evidence>
<dbReference type="RefSeq" id="WP_066229253.1">
    <property type="nucleotide sequence ID" value="NZ_JARMRX010000050.1"/>
</dbReference>
<reference evidence="5 6" key="1">
    <citation type="submission" date="2016-01" db="EMBL/GenBank/DDBJ databases">
        <title>Genome Sequences of Twelve Sporeforming Bacillus Species Isolated from Foods.</title>
        <authorList>
            <person name="Berendsen E.M."/>
            <person name="Wells-Bennik M.H."/>
            <person name="Krawcyk A.O."/>
            <person name="De Jong A."/>
            <person name="Holsappel S."/>
            <person name="Eijlander R.T."/>
            <person name="Kuipers O.P."/>
        </authorList>
    </citation>
    <scope>NUCLEOTIDE SEQUENCE [LARGE SCALE GENOMIC DNA]</scope>
    <source>
        <strain evidence="5 6">B4102</strain>
    </source>
</reference>
<comment type="similarity">
    <text evidence="1">Belongs to the CdaR family.</text>
</comment>
<dbReference type="PANTHER" id="PTHR33744:SF16">
    <property type="entry name" value="CARBOHYDRATE DIACID REGULATOR"/>
    <property type="match status" value="1"/>
</dbReference>
<evidence type="ECO:0000256" key="1">
    <source>
        <dbReference type="ARBA" id="ARBA00006754"/>
    </source>
</evidence>
<dbReference type="Proteomes" id="UP000075666">
    <property type="component" value="Unassembled WGS sequence"/>
</dbReference>
<dbReference type="STRING" id="46224.B4102_1863"/>
<dbReference type="Pfam" id="PF13556">
    <property type="entry name" value="HTH_30"/>
    <property type="match status" value="1"/>
</dbReference>
<feature type="domain" description="Putative sugar diacid recognition" evidence="2">
    <location>
        <begin position="2"/>
        <end position="135"/>
    </location>
</feature>
<comment type="caution">
    <text evidence="5">The sequence shown here is derived from an EMBL/GenBank/DDBJ whole genome shotgun (WGS) entry which is preliminary data.</text>
</comment>
<dbReference type="AlphaFoldDB" id="A0A150LA34"/>
<dbReference type="InterPro" id="IPR041522">
    <property type="entry name" value="CdaR_GGDEF"/>
</dbReference>
<protein>
    <recommendedName>
        <fullName evidence="7">Carbohydrate diacid regulator</fullName>
    </recommendedName>
</protein>
<feature type="domain" description="PucR C-terminal helix-turn-helix" evidence="3">
    <location>
        <begin position="302"/>
        <end position="359"/>
    </location>
</feature>
<dbReference type="Pfam" id="PF05651">
    <property type="entry name" value="Diacid_rec"/>
    <property type="match status" value="1"/>
</dbReference>
<name>A0A150LA34_9BACI</name>